<sequence length="163" mass="16733">MALLTRSVCVLLVLALFVLASAFIPASALHHHEEDKGDADSGVYSGNTRVDDGGVTVPLEHDDIVGRRLQEEKEHLINEEMRPLFSGWSHFSGGSSRVSGSFSSGGSSRGADGSRGGGGRGGGFGPHVVPRLPPHIPGGNDSGGVRSVGVAAASVLAAAWLLL</sequence>
<feature type="compositionally biased region" description="Low complexity" evidence="1">
    <location>
        <begin position="99"/>
        <end position="111"/>
    </location>
</feature>
<dbReference type="Gramene" id="LPERR05G17550.1">
    <property type="protein sequence ID" value="LPERR05G17550.1"/>
    <property type="gene ID" value="LPERR05G17550"/>
</dbReference>
<reference evidence="3 4" key="1">
    <citation type="submission" date="2012-08" db="EMBL/GenBank/DDBJ databases">
        <title>Oryza genome evolution.</title>
        <authorList>
            <person name="Wing R.A."/>
        </authorList>
    </citation>
    <scope>NUCLEOTIDE SEQUENCE</scope>
</reference>
<evidence type="ECO:0000256" key="2">
    <source>
        <dbReference type="SAM" id="SignalP"/>
    </source>
</evidence>
<dbReference type="HOGENOM" id="CLU_098449_0_0_1"/>
<reference evidence="4" key="2">
    <citation type="submission" date="2013-12" db="EMBL/GenBank/DDBJ databases">
        <authorList>
            <person name="Yu Y."/>
            <person name="Lee S."/>
            <person name="de Baynast K."/>
            <person name="Wissotski M."/>
            <person name="Liu L."/>
            <person name="Talag J."/>
            <person name="Goicoechea J."/>
            <person name="Angelova A."/>
            <person name="Jetty R."/>
            <person name="Kudrna D."/>
            <person name="Golser W."/>
            <person name="Rivera L."/>
            <person name="Zhang J."/>
            <person name="Wing R."/>
        </authorList>
    </citation>
    <scope>NUCLEOTIDE SEQUENCE</scope>
</reference>
<proteinExistence type="predicted"/>
<dbReference type="Proteomes" id="UP000032180">
    <property type="component" value="Chromosome 5"/>
</dbReference>
<feature type="signal peptide" evidence="2">
    <location>
        <begin position="1"/>
        <end position="28"/>
    </location>
</feature>
<protein>
    <submittedName>
        <fullName evidence="3">Uncharacterized protein</fullName>
    </submittedName>
</protein>
<feature type="region of interest" description="Disordered" evidence="1">
    <location>
        <begin position="99"/>
        <end position="141"/>
    </location>
</feature>
<keyword evidence="2" id="KW-0732">Signal</keyword>
<dbReference type="AlphaFoldDB" id="A0A0D9WI83"/>
<evidence type="ECO:0000313" key="3">
    <source>
        <dbReference type="EnsemblPlants" id="LPERR05G17550.1"/>
    </source>
</evidence>
<organism evidence="3 4">
    <name type="scientific">Leersia perrieri</name>
    <dbReference type="NCBI Taxonomy" id="77586"/>
    <lineage>
        <taxon>Eukaryota</taxon>
        <taxon>Viridiplantae</taxon>
        <taxon>Streptophyta</taxon>
        <taxon>Embryophyta</taxon>
        <taxon>Tracheophyta</taxon>
        <taxon>Spermatophyta</taxon>
        <taxon>Magnoliopsida</taxon>
        <taxon>Liliopsida</taxon>
        <taxon>Poales</taxon>
        <taxon>Poaceae</taxon>
        <taxon>BOP clade</taxon>
        <taxon>Oryzoideae</taxon>
        <taxon>Oryzeae</taxon>
        <taxon>Oryzinae</taxon>
        <taxon>Leersia</taxon>
    </lineage>
</organism>
<dbReference type="EnsemblPlants" id="LPERR05G17550.1">
    <property type="protein sequence ID" value="LPERR05G17550.1"/>
    <property type="gene ID" value="LPERR05G17550"/>
</dbReference>
<feature type="compositionally biased region" description="Gly residues" evidence="1">
    <location>
        <begin position="113"/>
        <end position="125"/>
    </location>
</feature>
<feature type="chain" id="PRO_5002348709" evidence="2">
    <location>
        <begin position="29"/>
        <end position="163"/>
    </location>
</feature>
<keyword evidence="4" id="KW-1185">Reference proteome</keyword>
<accession>A0A0D9WI83</accession>
<evidence type="ECO:0000313" key="4">
    <source>
        <dbReference type="Proteomes" id="UP000032180"/>
    </source>
</evidence>
<evidence type="ECO:0000256" key="1">
    <source>
        <dbReference type="SAM" id="MobiDB-lite"/>
    </source>
</evidence>
<reference evidence="3" key="3">
    <citation type="submission" date="2015-04" db="UniProtKB">
        <authorList>
            <consortium name="EnsemblPlants"/>
        </authorList>
    </citation>
    <scope>IDENTIFICATION</scope>
</reference>
<name>A0A0D9WI83_9ORYZ</name>
<feature type="region of interest" description="Disordered" evidence="1">
    <location>
        <begin position="34"/>
        <end position="57"/>
    </location>
</feature>